<dbReference type="PANTHER" id="PTHR12526">
    <property type="entry name" value="GLYCOSYLTRANSFERASE"/>
    <property type="match status" value="1"/>
</dbReference>
<evidence type="ECO:0000313" key="3">
    <source>
        <dbReference type="Proteomes" id="UP000198824"/>
    </source>
</evidence>
<protein>
    <submittedName>
        <fullName evidence="2">Glycosyltransferase involved in cell wall bisynthesis</fullName>
    </submittedName>
</protein>
<reference evidence="2 3" key="1">
    <citation type="submission" date="2016-10" db="EMBL/GenBank/DDBJ databases">
        <authorList>
            <person name="de Groot N.N."/>
        </authorList>
    </citation>
    <scope>NUCLEOTIDE SEQUENCE [LARGE SCALE GENOMIC DNA]</scope>
    <source>
        <strain evidence="2 3">S5-249</strain>
    </source>
</reference>
<accession>A0A1I6MBY3</accession>
<dbReference type="AlphaFoldDB" id="A0A1I6MBY3"/>
<sequence length="384" mass="41915">MPDGRGALPPGKRVLALFLSNGGSLTRWRAEAILSREMLLYLQYLRDGVFDRILVFSYDPADHLLVRELAAAEPLYNRVEPLTPARRLTGLGAAAWGLRGVRVHRRALGAAAWIKTNQVSGAWAAVYAHRLTGAKLLFRMGYLLSRRFRLNGSTRRAALARRMEDLGLAAATHVVVTAEDTARELEQRPAGRGKVMLAPTYVDVAQFRPADVPDFTAPALWVGRFEPQKNVLNMVRACQHLDLALDVAGRGSLEDAMRAIAAEEGRAPLTFRGLVPNEALPGLMRAHSLFLLPSLHEGLPKVLIEAMACGMTCVASDIPGVTDLIEDGVSGYLIDGFEPEAIARAIRRALAAADPAIGRNARAVVQDRFSLQRYAAREAELFLA</sequence>
<dbReference type="Proteomes" id="UP000198824">
    <property type="component" value="Unassembled WGS sequence"/>
</dbReference>
<dbReference type="RefSeq" id="WP_093317328.1">
    <property type="nucleotide sequence ID" value="NZ_FOZG01000003.1"/>
</dbReference>
<keyword evidence="2" id="KW-0808">Transferase</keyword>
<name>A0A1I6MBY3_9SPHN</name>
<gene>
    <name evidence="2" type="ORF">SAMN05192580_3868</name>
</gene>
<dbReference type="GO" id="GO:0016757">
    <property type="term" value="F:glycosyltransferase activity"/>
    <property type="evidence" value="ECO:0007669"/>
    <property type="project" value="InterPro"/>
</dbReference>
<proteinExistence type="predicted"/>
<dbReference type="SUPFAM" id="SSF53756">
    <property type="entry name" value="UDP-Glycosyltransferase/glycogen phosphorylase"/>
    <property type="match status" value="1"/>
</dbReference>
<dbReference type="STRING" id="1166337.SAMN05192580_3868"/>
<evidence type="ECO:0000259" key="1">
    <source>
        <dbReference type="Pfam" id="PF00534"/>
    </source>
</evidence>
<dbReference type="EMBL" id="FOZG01000003">
    <property type="protein sequence ID" value="SFS13205.1"/>
    <property type="molecule type" value="Genomic_DNA"/>
</dbReference>
<dbReference type="CDD" id="cd03801">
    <property type="entry name" value="GT4_PimA-like"/>
    <property type="match status" value="1"/>
</dbReference>
<evidence type="ECO:0000313" key="2">
    <source>
        <dbReference type="EMBL" id="SFS13205.1"/>
    </source>
</evidence>
<feature type="domain" description="Glycosyl transferase family 1" evidence="1">
    <location>
        <begin position="220"/>
        <end position="351"/>
    </location>
</feature>
<dbReference type="OrthoDB" id="9790710at2"/>
<keyword evidence="3" id="KW-1185">Reference proteome</keyword>
<dbReference type="Gene3D" id="3.40.50.2000">
    <property type="entry name" value="Glycogen Phosphorylase B"/>
    <property type="match status" value="2"/>
</dbReference>
<organism evidence="2 3">
    <name type="scientific">Sphingomonas jatrophae</name>
    <dbReference type="NCBI Taxonomy" id="1166337"/>
    <lineage>
        <taxon>Bacteria</taxon>
        <taxon>Pseudomonadati</taxon>
        <taxon>Pseudomonadota</taxon>
        <taxon>Alphaproteobacteria</taxon>
        <taxon>Sphingomonadales</taxon>
        <taxon>Sphingomonadaceae</taxon>
        <taxon>Sphingomonas</taxon>
    </lineage>
</organism>
<dbReference type="Pfam" id="PF00534">
    <property type="entry name" value="Glycos_transf_1"/>
    <property type="match status" value="1"/>
</dbReference>
<dbReference type="InterPro" id="IPR001296">
    <property type="entry name" value="Glyco_trans_1"/>
</dbReference>